<protein>
    <recommendedName>
        <fullName evidence="8">Phage shock protein PspC N-terminal domain-containing protein</fullName>
    </recommendedName>
</protein>
<dbReference type="InterPro" id="IPR007168">
    <property type="entry name" value="Phageshock_PspC_N"/>
</dbReference>
<evidence type="ECO:0000256" key="7">
    <source>
        <dbReference type="SAM" id="Phobius"/>
    </source>
</evidence>
<feature type="transmembrane region" description="Helical" evidence="7">
    <location>
        <begin position="103"/>
        <end position="124"/>
    </location>
</feature>
<dbReference type="GO" id="GO:0005886">
    <property type="term" value="C:plasma membrane"/>
    <property type="evidence" value="ECO:0007669"/>
    <property type="project" value="UniProtKB-SubCell"/>
</dbReference>
<organism evidence="9">
    <name type="scientific">uncultured Acidimicrobiales bacterium</name>
    <dbReference type="NCBI Taxonomy" id="310071"/>
    <lineage>
        <taxon>Bacteria</taxon>
        <taxon>Bacillati</taxon>
        <taxon>Actinomycetota</taxon>
        <taxon>Acidimicrobiia</taxon>
        <taxon>Acidimicrobiales</taxon>
        <taxon>environmental samples</taxon>
    </lineage>
</organism>
<evidence type="ECO:0000256" key="6">
    <source>
        <dbReference type="SAM" id="MobiDB-lite"/>
    </source>
</evidence>
<comment type="subcellular location">
    <subcellularLocation>
        <location evidence="1">Cell membrane</location>
        <topology evidence="1">Single-pass membrane protein</topology>
    </subcellularLocation>
</comment>
<evidence type="ECO:0000256" key="5">
    <source>
        <dbReference type="ARBA" id="ARBA00023136"/>
    </source>
</evidence>
<evidence type="ECO:0000256" key="4">
    <source>
        <dbReference type="ARBA" id="ARBA00022989"/>
    </source>
</evidence>
<feature type="region of interest" description="Disordered" evidence="6">
    <location>
        <begin position="198"/>
        <end position="239"/>
    </location>
</feature>
<feature type="transmembrane region" description="Helical" evidence="7">
    <location>
        <begin position="173"/>
        <end position="191"/>
    </location>
</feature>
<feature type="transmembrane region" description="Helical" evidence="7">
    <location>
        <begin position="256"/>
        <end position="281"/>
    </location>
</feature>
<feature type="compositionally biased region" description="Gly residues" evidence="6">
    <location>
        <begin position="200"/>
        <end position="216"/>
    </location>
</feature>
<feature type="transmembrane region" description="Helical" evidence="7">
    <location>
        <begin position="311"/>
        <end position="333"/>
    </location>
</feature>
<evidence type="ECO:0000259" key="8">
    <source>
        <dbReference type="Pfam" id="PF04024"/>
    </source>
</evidence>
<dbReference type="AlphaFoldDB" id="A0A6J4IGB3"/>
<reference evidence="9" key="1">
    <citation type="submission" date="2020-02" db="EMBL/GenBank/DDBJ databases">
        <authorList>
            <person name="Meier V. D."/>
        </authorList>
    </citation>
    <scope>NUCLEOTIDE SEQUENCE</scope>
    <source>
        <strain evidence="9">AVDCRST_MAG76</strain>
    </source>
</reference>
<evidence type="ECO:0000313" key="9">
    <source>
        <dbReference type="EMBL" id="CAA9249368.1"/>
    </source>
</evidence>
<dbReference type="Pfam" id="PF04024">
    <property type="entry name" value="PspC"/>
    <property type="match status" value="1"/>
</dbReference>
<accession>A0A6J4IGB3</accession>
<dbReference type="PANTHER" id="PTHR33885:SF3">
    <property type="entry name" value="PHAGE SHOCK PROTEIN C"/>
    <property type="match status" value="1"/>
</dbReference>
<dbReference type="InterPro" id="IPR052027">
    <property type="entry name" value="PspC"/>
</dbReference>
<keyword evidence="5 7" id="KW-0472">Membrane</keyword>
<feature type="region of interest" description="Disordered" evidence="6">
    <location>
        <begin position="1"/>
        <end position="75"/>
    </location>
</feature>
<proteinExistence type="predicted"/>
<feature type="transmembrane region" description="Helical" evidence="7">
    <location>
        <begin position="287"/>
        <end position="304"/>
    </location>
</feature>
<evidence type="ECO:0000256" key="3">
    <source>
        <dbReference type="ARBA" id="ARBA00022692"/>
    </source>
</evidence>
<evidence type="ECO:0000256" key="2">
    <source>
        <dbReference type="ARBA" id="ARBA00022475"/>
    </source>
</evidence>
<keyword evidence="2" id="KW-1003">Cell membrane</keyword>
<gene>
    <name evidence="9" type="ORF">AVDCRST_MAG76-2197</name>
</gene>
<name>A0A6J4IGB3_9ACTN</name>
<feature type="compositionally biased region" description="Pro residues" evidence="6">
    <location>
        <begin position="225"/>
        <end position="238"/>
    </location>
</feature>
<sequence length="612" mass="61527">MDDRPQSTPPTDATTGPSTGGEGPQGPDPAEPEPGSPGRPTVEEAPGDDAGGPPPLDPPPERPPPETSSWPWGLRRSVTDRKVKGVAGGLAAAADIDPTLVRLLFALAGLSGFGLVAYIVLALVLRDETADDRVRPLPRDQRRVLRIVLAVAAAAAVGRLFDGWFLGIGDGDGDLGLPLVLIAVGAFVLWARRDVQPQASGGGWPEGSPGPTGGQGWTDPDGEGRPPPPPWPVTPVPAPVGGGVGWRSTGRDLLRLGAAFAAVGAFLALLVGTFLVVVGAVPMRLPFLPAAIGLGALVALVVAVSRGSRPASLLVPGGALVVAVALAAGLASFPGGAGERTITVGPNTPLSDRYEHGAGHLVLDLARLSIPAGVERRVVAEVGIGQLSVIVPREATVDVRARVGAGGTNLFGPQQGPGSLDVTALNPGIGESGRLRLDLKAGVGQIQVVLADEPTFPVSCRVPEDPVATPGGPVSCPHPSPLESTAMTCSVVLADPDGDAEGQGFCRRLGAETPPVAGTFASACTVPAESEAADCRGLDPAQVERLGRLRSAAPTTAAPVAGGPGALTCGPPDPTGVLTCTQAPASSSTTTTSATFRCSEAPATGQLTCVPA</sequence>
<feature type="compositionally biased region" description="Pro residues" evidence="6">
    <location>
        <begin position="26"/>
        <end position="37"/>
    </location>
</feature>
<evidence type="ECO:0000256" key="1">
    <source>
        <dbReference type="ARBA" id="ARBA00004162"/>
    </source>
</evidence>
<keyword evidence="3 7" id="KW-0812">Transmembrane</keyword>
<feature type="transmembrane region" description="Helical" evidence="7">
    <location>
        <begin position="144"/>
        <end position="161"/>
    </location>
</feature>
<feature type="domain" description="Phage shock protein PspC N-terminal" evidence="8">
    <location>
        <begin position="74"/>
        <end position="127"/>
    </location>
</feature>
<dbReference type="EMBL" id="CADCSZ010000137">
    <property type="protein sequence ID" value="CAA9249368.1"/>
    <property type="molecule type" value="Genomic_DNA"/>
</dbReference>
<dbReference type="PANTHER" id="PTHR33885">
    <property type="entry name" value="PHAGE SHOCK PROTEIN C"/>
    <property type="match status" value="1"/>
</dbReference>
<keyword evidence="4 7" id="KW-1133">Transmembrane helix</keyword>